<dbReference type="SUPFAM" id="SSF55347">
    <property type="entry name" value="Glyceraldehyde-3-phosphate dehydrogenase-like, C-terminal domain"/>
    <property type="match status" value="1"/>
</dbReference>
<organism evidence="3 4">
    <name type="scientific">Mariniphaga anaerophila</name>
    <dbReference type="NCBI Taxonomy" id="1484053"/>
    <lineage>
        <taxon>Bacteria</taxon>
        <taxon>Pseudomonadati</taxon>
        <taxon>Bacteroidota</taxon>
        <taxon>Bacteroidia</taxon>
        <taxon>Marinilabiliales</taxon>
        <taxon>Prolixibacteraceae</taxon>
        <taxon>Mariniphaga</taxon>
    </lineage>
</organism>
<dbReference type="STRING" id="1484053.SAMN05444274_101620"/>
<dbReference type="AlphaFoldDB" id="A0A1M4UA46"/>
<dbReference type="GO" id="GO:0000166">
    <property type="term" value="F:nucleotide binding"/>
    <property type="evidence" value="ECO:0007669"/>
    <property type="project" value="InterPro"/>
</dbReference>
<feature type="domain" description="Gfo/Idh/MocA-like oxidoreductase bacterial type C-terminal" evidence="2">
    <location>
        <begin position="198"/>
        <end position="291"/>
    </location>
</feature>
<name>A0A1M4UA46_9BACT</name>
<dbReference type="RefSeq" id="WP_072998758.1">
    <property type="nucleotide sequence ID" value="NZ_FQUM01000001.1"/>
</dbReference>
<dbReference type="Gene3D" id="3.40.50.720">
    <property type="entry name" value="NAD(P)-binding Rossmann-like Domain"/>
    <property type="match status" value="1"/>
</dbReference>
<evidence type="ECO:0000313" key="3">
    <source>
        <dbReference type="EMBL" id="SHE53506.1"/>
    </source>
</evidence>
<dbReference type="InterPro" id="IPR050463">
    <property type="entry name" value="Gfo/Idh/MocA_oxidrdct_glycsds"/>
</dbReference>
<gene>
    <name evidence="3" type="ORF">SAMN05444274_101620</name>
</gene>
<feature type="domain" description="Gfo/Idh/MocA-like oxidoreductase N-terminal" evidence="1">
    <location>
        <begin position="62"/>
        <end position="183"/>
    </location>
</feature>
<reference evidence="3 4" key="1">
    <citation type="submission" date="2016-11" db="EMBL/GenBank/DDBJ databases">
        <authorList>
            <person name="Jaros S."/>
            <person name="Januszkiewicz K."/>
            <person name="Wedrychowicz H."/>
        </authorList>
    </citation>
    <scope>NUCLEOTIDE SEQUENCE [LARGE SCALE GENOMIC DNA]</scope>
    <source>
        <strain evidence="3 4">DSM 26910</strain>
    </source>
</reference>
<evidence type="ECO:0000313" key="4">
    <source>
        <dbReference type="Proteomes" id="UP000184164"/>
    </source>
</evidence>
<dbReference type="InterPro" id="IPR043906">
    <property type="entry name" value="Gfo/Idh/MocA_OxRdtase_bact_C"/>
</dbReference>
<accession>A0A1M4UA46</accession>
<dbReference type="PANTHER" id="PTHR43818">
    <property type="entry name" value="BCDNA.GH03377"/>
    <property type="match status" value="1"/>
</dbReference>
<sequence length="494" mass="55655">MKVKNNKSNGIDNSRRKFIKESALTIGAITIVPSHFLFAKKEIKDNKGQLIQKAVVAPSDKVNVACVGIGHRGGELMGDIYKTGHANFVALCDVDMGGPQTLKKLKEFPKLPRFKDFREMFDKMDKEIDAVTVGTPDFSHFPITILAMSMGKHVYVEKPLTRTFHESELLIKAAKKFKVATQMGNQGHCKDNYYQFKAWVEAGIIKDVTRITANMNGKRRWHGWDTSITKFPKGQPIPETMDWDTWLMTAEHHDYHKDLVNGQWRCWYDFGNGALGDWGAHIWDGFHQFLELGLPYEVDPVKIVGHNPLFYPQASTIDFKFPKRGKKPPVTVTWYDGQDNYPPVPEGYGDGVQASSNIPTINGQKAQVSKIGAGKIIYGKDLTFKGATHDSTLSIIPEDKARDMASKLPEYHKSTTNHATNFLLACKGEEECLSPFEVAGPLSQVFTLGTMAQRLNTKLIFDRKKKKITNNKLANELLMGTPPRKGWEEFYKLA</sequence>
<proteinExistence type="predicted"/>
<dbReference type="InterPro" id="IPR036291">
    <property type="entry name" value="NAD(P)-bd_dom_sf"/>
</dbReference>
<protein>
    <submittedName>
        <fullName evidence="3">Oxidoreductase family, NAD-binding Rossmann fold</fullName>
    </submittedName>
</protein>
<evidence type="ECO:0000259" key="1">
    <source>
        <dbReference type="Pfam" id="PF01408"/>
    </source>
</evidence>
<keyword evidence="4" id="KW-1185">Reference proteome</keyword>
<dbReference type="Pfam" id="PF01408">
    <property type="entry name" value="GFO_IDH_MocA"/>
    <property type="match status" value="1"/>
</dbReference>
<dbReference type="InterPro" id="IPR000683">
    <property type="entry name" value="Gfo/Idh/MocA-like_OxRdtase_N"/>
</dbReference>
<dbReference type="OrthoDB" id="726883at2"/>
<evidence type="ECO:0000259" key="2">
    <source>
        <dbReference type="Pfam" id="PF19051"/>
    </source>
</evidence>
<dbReference type="SUPFAM" id="SSF51735">
    <property type="entry name" value="NAD(P)-binding Rossmann-fold domains"/>
    <property type="match status" value="1"/>
</dbReference>
<dbReference type="EMBL" id="FQUM01000001">
    <property type="protein sequence ID" value="SHE53506.1"/>
    <property type="molecule type" value="Genomic_DNA"/>
</dbReference>
<dbReference type="Pfam" id="PF19051">
    <property type="entry name" value="GFO_IDH_MocA_C2"/>
    <property type="match status" value="1"/>
</dbReference>
<dbReference type="PANTHER" id="PTHR43818:SF3">
    <property type="entry name" value="OXIDOREDUCTASE-RELATED"/>
    <property type="match status" value="1"/>
</dbReference>
<dbReference type="Proteomes" id="UP000184164">
    <property type="component" value="Unassembled WGS sequence"/>
</dbReference>